<organism evidence="1">
    <name type="scientific">uncultured Rubrobacteraceae bacterium</name>
    <dbReference type="NCBI Taxonomy" id="349277"/>
    <lineage>
        <taxon>Bacteria</taxon>
        <taxon>Bacillati</taxon>
        <taxon>Actinomycetota</taxon>
        <taxon>Rubrobacteria</taxon>
        <taxon>Rubrobacterales</taxon>
        <taxon>Rubrobacteraceae</taxon>
        <taxon>environmental samples</taxon>
    </lineage>
</organism>
<evidence type="ECO:0000313" key="1">
    <source>
        <dbReference type="EMBL" id="CAA9450520.1"/>
    </source>
</evidence>
<dbReference type="AlphaFoldDB" id="A0A6J4QP08"/>
<dbReference type="EMBL" id="CADCVB010000219">
    <property type="protein sequence ID" value="CAA9450520.1"/>
    <property type="molecule type" value="Genomic_DNA"/>
</dbReference>
<name>A0A6J4QP08_9ACTN</name>
<gene>
    <name evidence="1" type="ORF">AVDCRST_MAG78-3256</name>
</gene>
<accession>A0A6J4QP08</accession>
<reference evidence="1" key="1">
    <citation type="submission" date="2020-02" db="EMBL/GenBank/DDBJ databases">
        <authorList>
            <person name="Meier V. D."/>
        </authorList>
    </citation>
    <scope>NUCLEOTIDE SEQUENCE</scope>
    <source>
        <strain evidence="1">AVDCRST_MAG78</strain>
    </source>
</reference>
<sequence length="54" mass="6301">MLAEDPRDVGIGVTIARLTRRIGKMGSRRNIVKMAGTRRSSRRWKLSRRMPSRY</sequence>
<proteinExistence type="predicted"/>
<protein>
    <submittedName>
        <fullName evidence="1">Uncharacterized protein</fullName>
    </submittedName>
</protein>